<evidence type="ECO:0000259" key="4">
    <source>
        <dbReference type="SMART" id="SM00656"/>
    </source>
</evidence>
<feature type="signal peptide" evidence="3">
    <location>
        <begin position="1"/>
        <end position="43"/>
    </location>
</feature>
<dbReference type="InterPro" id="IPR011050">
    <property type="entry name" value="Pectin_lyase_fold/virulence"/>
</dbReference>
<gene>
    <name evidence="5" type="ORF">RM446_04360</name>
</gene>
<comment type="subcellular location">
    <subcellularLocation>
        <location evidence="2">Secreted</location>
    </subcellularLocation>
</comment>
<dbReference type="InterPro" id="IPR012334">
    <property type="entry name" value="Pectin_lyas_fold"/>
</dbReference>
<evidence type="ECO:0000256" key="2">
    <source>
        <dbReference type="RuleBase" id="RU361173"/>
    </source>
</evidence>
<dbReference type="InterPro" id="IPR045032">
    <property type="entry name" value="PEL"/>
</dbReference>
<dbReference type="PANTHER" id="PTHR31683:SF18">
    <property type="entry name" value="PECTATE LYASE 21-RELATED"/>
    <property type="match status" value="1"/>
</dbReference>
<evidence type="ECO:0000256" key="3">
    <source>
        <dbReference type="SAM" id="SignalP"/>
    </source>
</evidence>
<keyword evidence="1 2" id="KW-0456">Lyase</keyword>
<feature type="chain" id="PRO_5047297534" evidence="3">
    <location>
        <begin position="44"/>
        <end position="376"/>
    </location>
</feature>
<keyword evidence="2" id="KW-0624">Polysaccharide degradation</keyword>
<dbReference type="Pfam" id="PF00544">
    <property type="entry name" value="Pectate_lyase_4"/>
    <property type="match status" value="1"/>
</dbReference>
<proteinExistence type="inferred from homology"/>
<comment type="caution">
    <text evidence="5">The sequence shown here is derived from an EMBL/GenBank/DDBJ whole genome shotgun (WGS) entry which is preliminary data.</text>
</comment>
<dbReference type="PROSITE" id="PS51318">
    <property type="entry name" value="TAT"/>
    <property type="match status" value="1"/>
</dbReference>
<keyword evidence="3" id="KW-0732">Signal</keyword>
<dbReference type="SUPFAM" id="SSF51126">
    <property type="entry name" value="Pectin lyase-like"/>
    <property type="match status" value="1"/>
</dbReference>
<dbReference type="PANTHER" id="PTHR31683">
    <property type="entry name" value="PECTATE LYASE 18-RELATED"/>
    <property type="match status" value="1"/>
</dbReference>
<reference evidence="6" key="1">
    <citation type="submission" date="2023-07" db="EMBL/GenBank/DDBJ databases">
        <title>30 novel species of actinomycetes from the DSMZ collection.</title>
        <authorList>
            <person name="Nouioui I."/>
        </authorList>
    </citation>
    <scope>NUCLEOTIDE SEQUENCE [LARGE SCALE GENOMIC DNA]</scope>
    <source>
        <strain evidence="6">DSM 45055</strain>
    </source>
</reference>
<protein>
    <submittedName>
        <fullName evidence="5">Right-handed parallel beta-helix repeat-containing protein</fullName>
    </submittedName>
</protein>
<dbReference type="InterPro" id="IPR002022">
    <property type="entry name" value="Pec_lyase"/>
</dbReference>
<dbReference type="EMBL" id="JAVREK010000003">
    <property type="protein sequence ID" value="MDT0301343.1"/>
    <property type="molecule type" value="Genomic_DNA"/>
</dbReference>
<keyword evidence="2" id="KW-0119">Carbohydrate metabolism</keyword>
<dbReference type="Proteomes" id="UP001183226">
    <property type="component" value="Unassembled WGS sequence"/>
</dbReference>
<dbReference type="Gene3D" id="2.160.20.10">
    <property type="entry name" value="Single-stranded right-handed beta-helix, Pectin lyase-like"/>
    <property type="match status" value="1"/>
</dbReference>
<keyword evidence="6" id="KW-1185">Reference proteome</keyword>
<feature type="domain" description="Pectate lyase" evidence="4">
    <location>
        <begin position="94"/>
        <end position="299"/>
    </location>
</feature>
<evidence type="ECO:0000313" key="5">
    <source>
        <dbReference type="EMBL" id="MDT0301343.1"/>
    </source>
</evidence>
<comment type="similarity">
    <text evidence="2">Belongs to the polysaccharide lyase 1 family.</text>
</comment>
<name>A0ABU2KQD9_9ACTN</name>
<evidence type="ECO:0000313" key="6">
    <source>
        <dbReference type="Proteomes" id="UP001183226"/>
    </source>
</evidence>
<accession>A0ABU2KQD9</accession>
<dbReference type="RefSeq" id="WP_311543781.1">
    <property type="nucleotide sequence ID" value="NZ_JAVREK010000003.1"/>
</dbReference>
<organism evidence="5 6">
    <name type="scientific">Streptomonospora wellingtoniae</name>
    <dbReference type="NCBI Taxonomy" id="3075544"/>
    <lineage>
        <taxon>Bacteria</taxon>
        <taxon>Bacillati</taxon>
        <taxon>Actinomycetota</taxon>
        <taxon>Actinomycetes</taxon>
        <taxon>Streptosporangiales</taxon>
        <taxon>Nocardiopsidaceae</taxon>
        <taxon>Streptomonospora</taxon>
    </lineage>
</organism>
<keyword evidence="2" id="KW-0964">Secreted</keyword>
<dbReference type="InterPro" id="IPR006311">
    <property type="entry name" value="TAT_signal"/>
</dbReference>
<dbReference type="SMART" id="SM00656">
    <property type="entry name" value="Amb_all"/>
    <property type="match status" value="1"/>
</dbReference>
<sequence>MSMSGDPIRKSRVRRRRYAALAAPAAGVVAAGLLTAAAPTASAAEDVPVGYASMNGGTTGGFGAGVVHEYVLSEYRQDSGHGNPADAMYALLKEHRDRSGEGLVVYVDETVDASGFSESKMDVKEVENVSILGVGDRGEFDGVGINIRDARNVVVRNLEIHHVDTGEKDGIGVQKDSSNVWIDHNEIYNEFQGADKEHYDGLIDIKNGSQYITVSWNHLHDSWKTMLTASSDSDGANGDKITYMNNHFENVNSRVPLIRRSEVHMLNNYFEDIASSAINCRLGAQVLVEGNYFLRTGSGEVDDQDGQIQGPVGWWYGSDETGYWNLVDNAYEDTPHEHLESTTDFTVPYSYDALGPEEARTQASQNSGTGVVDVTP</sequence>
<evidence type="ECO:0000256" key="1">
    <source>
        <dbReference type="ARBA" id="ARBA00023239"/>
    </source>
</evidence>